<organism evidence="1">
    <name type="scientific">Heligmosomoides polygyrus</name>
    <name type="common">Parasitic roundworm</name>
    <dbReference type="NCBI Taxonomy" id="6339"/>
    <lineage>
        <taxon>Eukaryota</taxon>
        <taxon>Metazoa</taxon>
        <taxon>Ecdysozoa</taxon>
        <taxon>Nematoda</taxon>
        <taxon>Chromadorea</taxon>
        <taxon>Rhabditida</taxon>
        <taxon>Rhabditina</taxon>
        <taxon>Rhabditomorpha</taxon>
        <taxon>Strongyloidea</taxon>
        <taxon>Heligmosomidae</taxon>
        <taxon>Heligmosomoides</taxon>
    </lineage>
</organism>
<gene>
    <name evidence="1" type="ORF">HPBE_LOCUS20494</name>
</gene>
<dbReference type="AlphaFoldDB" id="A0A3P8CNL9"/>
<keyword evidence="2" id="KW-1185">Reference proteome</keyword>
<dbReference type="WBParaSite" id="HPBE_0002049501-mRNA-1">
    <property type="protein sequence ID" value="HPBE_0002049501-mRNA-1"/>
    <property type="gene ID" value="HPBE_0002049501"/>
</dbReference>
<accession>A0A3P8CNL9</accession>
<dbReference type="Proteomes" id="UP000050761">
    <property type="component" value="Unassembled WGS sequence"/>
</dbReference>
<name>A0A3P8CNL9_HELPZ</name>
<evidence type="ECO:0000313" key="3">
    <source>
        <dbReference type="WBParaSite" id="HPBE_0002049501-mRNA-1"/>
    </source>
</evidence>
<reference evidence="3" key="2">
    <citation type="submission" date="2019-09" db="UniProtKB">
        <authorList>
            <consortium name="WormBaseParasite"/>
        </authorList>
    </citation>
    <scope>IDENTIFICATION</scope>
</reference>
<reference evidence="1 2" key="1">
    <citation type="submission" date="2018-11" db="EMBL/GenBank/DDBJ databases">
        <authorList>
            <consortium name="Pathogen Informatics"/>
        </authorList>
    </citation>
    <scope>NUCLEOTIDE SEQUENCE [LARGE SCALE GENOMIC DNA]</scope>
</reference>
<evidence type="ECO:0000313" key="1">
    <source>
        <dbReference type="EMBL" id="VDP20265.1"/>
    </source>
</evidence>
<evidence type="ECO:0000313" key="2">
    <source>
        <dbReference type="Proteomes" id="UP000050761"/>
    </source>
</evidence>
<sequence>MWFLWACYVCIAVGLLCYVRQMVFTGRMEEVVVRLSNTSQLQPGKVSDNPTETAAAPIDIFDFCPFEPPDPWDKTIVMYLNDKYGFISNCTAVDNLQPVTDLASGKVLLKKGKEKFQWDAIPSRGEKLAERIAIVPQDFELRQLEINEVRKLEVVEGDEHKFQLDEDCAEVTITTEGTITLSRGHRFGGKGLATLELLSYTRLTIGENGTVSRFQTWVAVTSGKDCEAILQQRKN</sequence>
<dbReference type="EMBL" id="UZAH01032194">
    <property type="protein sequence ID" value="VDP20265.1"/>
    <property type="molecule type" value="Genomic_DNA"/>
</dbReference>
<proteinExistence type="predicted"/>
<protein>
    <submittedName>
        <fullName evidence="3">Conserved secreted protein</fullName>
    </submittedName>
</protein>